<dbReference type="AlphaFoldDB" id="A0A0A5FQX5"/>
<keyword evidence="1" id="KW-0472">Membrane</keyword>
<reference evidence="2 3" key="1">
    <citation type="submission" date="2013-08" db="EMBL/GenBank/DDBJ databases">
        <authorList>
            <person name="Huang J."/>
            <person name="Wang G."/>
        </authorList>
    </citation>
    <scope>NUCLEOTIDE SEQUENCE [LARGE SCALE GENOMIC DNA]</scope>
    <source>
        <strain evidence="2 3">BH030004</strain>
    </source>
</reference>
<evidence type="ECO:0000313" key="2">
    <source>
        <dbReference type="EMBL" id="KGX83181.1"/>
    </source>
</evidence>
<organism evidence="2 3">
    <name type="scientific">Pontibacillus marinus BH030004 = DSM 16465</name>
    <dbReference type="NCBI Taxonomy" id="1385511"/>
    <lineage>
        <taxon>Bacteria</taxon>
        <taxon>Bacillati</taxon>
        <taxon>Bacillota</taxon>
        <taxon>Bacilli</taxon>
        <taxon>Bacillales</taxon>
        <taxon>Bacillaceae</taxon>
        <taxon>Pontibacillus</taxon>
    </lineage>
</organism>
<keyword evidence="3" id="KW-1185">Reference proteome</keyword>
<dbReference type="RefSeq" id="WP_027448733.1">
    <property type="nucleotide sequence ID" value="NZ_AVPF01000139.1"/>
</dbReference>
<name>A0A0A5FQX5_9BACI</name>
<keyword evidence="1" id="KW-1133">Transmembrane helix</keyword>
<evidence type="ECO:0000313" key="3">
    <source>
        <dbReference type="Proteomes" id="UP000030403"/>
    </source>
</evidence>
<keyword evidence="1" id="KW-0812">Transmembrane</keyword>
<comment type="caution">
    <text evidence="2">The sequence shown here is derived from an EMBL/GenBank/DDBJ whole genome shotgun (WGS) entry which is preliminary data.</text>
</comment>
<accession>A0A0A5FQX5</accession>
<evidence type="ECO:0000256" key="1">
    <source>
        <dbReference type="SAM" id="Phobius"/>
    </source>
</evidence>
<proteinExistence type="predicted"/>
<dbReference type="EMBL" id="AVPF01000139">
    <property type="protein sequence ID" value="KGX83181.1"/>
    <property type="molecule type" value="Genomic_DNA"/>
</dbReference>
<dbReference type="STRING" id="1385511.GCA_000425225_02267"/>
<sequence>MEVFLILLPLLSGLIGFFLGGPLGILIGAIFGCLFYISMLLTKLWFIVEEKQLEKEWEKKIYDIE</sequence>
<gene>
    <name evidence="2" type="ORF">N783_05850</name>
</gene>
<feature type="transmembrane region" description="Helical" evidence="1">
    <location>
        <begin position="26"/>
        <end position="48"/>
    </location>
</feature>
<dbReference type="Proteomes" id="UP000030403">
    <property type="component" value="Unassembled WGS sequence"/>
</dbReference>
<protein>
    <submittedName>
        <fullName evidence="2">Uncharacterized protein</fullName>
    </submittedName>
</protein>